<dbReference type="EMBL" id="JBICBT010000799">
    <property type="protein sequence ID" value="KAL3100175.1"/>
    <property type="molecule type" value="Genomic_DNA"/>
</dbReference>
<accession>A0ABD2KB68</accession>
<dbReference type="AlphaFoldDB" id="A0ABD2KB68"/>
<keyword evidence="1" id="KW-0472">Membrane</keyword>
<evidence type="ECO:0000256" key="1">
    <source>
        <dbReference type="SAM" id="Phobius"/>
    </source>
</evidence>
<reference evidence="2 3" key="1">
    <citation type="submission" date="2024-10" db="EMBL/GenBank/DDBJ databases">
        <authorList>
            <person name="Kim D."/>
        </authorList>
    </citation>
    <scope>NUCLEOTIDE SEQUENCE [LARGE SCALE GENOMIC DNA]</scope>
    <source>
        <strain evidence="2">BH-2024</strain>
    </source>
</reference>
<sequence length="179" mass="19835">MGRLHKPGAEKLLFLFLLARLKLTMKILIRGGLFFIMIAFTVASLLVIGFLFSLWLGGFAIRVVAVVIEDSEEGYHGIETAEHRAPIKANFTVDGLNTVVLALIIFFAILFVIQLCLFACLALFLPSKSAPISDSVDPWTAAPVATDREKMTTTTTMCQNNGIQTHILIPIEDQKFVYF</sequence>
<keyword evidence="1" id="KW-0812">Transmembrane</keyword>
<name>A0ABD2KB68_9BILA</name>
<keyword evidence="1" id="KW-1133">Transmembrane helix</keyword>
<proteinExistence type="predicted"/>
<organism evidence="2 3">
    <name type="scientific">Heterodera trifolii</name>
    <dbReference type="NCBI Taxonomy" id="157864"/>
    <lineage>
        <taxon>Eukaryota</taxon>
        <taxon>Metazoa</taxon>
        <taxon>Ecdysozoa</taxon>
        <taxon>Nematoda</taxon>
        <taxon>Chromadorea</taxon>
        <taxon>Rhabditida</taxon>
        <taxon>Tylenchina</taxon>
        <taxon>Tylenchomorpha</taxon>
        <taxon>Tylenchoidea</taxon>
        <taxon>Heteroderidae</taxon>
        <taxon>Heteroderinae</taxon>
        <taxon>Heterodera</taxon>
    </lineage>
</organism>
<keyword evidence="3" id="KW-1185">Reference proteome</keyword>
<feature type="transmembrane region" description="Helical" evidence="1">
    <location>
        <begin position="99"/>
        <end position="125"/>
    </location>
</feature>
<protein>
    <submittedName>
        <fullName evidence="2">Uncharacterized protein</fullName>
    </submittedName>
</protein>
<evidence type="ECO:0000313" key="3">
    <source>
        <dbReference type="Proteomes" id="UP001620626"/>
    </source>
</evidence>
<gene>
    <name evidence="2" type="ORF">niasHT_029905</name>
</gene>
<evidence type="ECO:0000313" key="2">
    <source>
        <dbReference type="EMBL" id="KAL3100175.1"/>
    </source>
</evidence>
<comment type="caution">
    <text evidence="2">The sequence shown here is derived from an EMBL/GenBank/DDBJ whole genome shotgun (WGS) entry which is preliminary data.</text>
</comment>
<dbReference type="Proteomes" id="UP001620626">
    <property type="component" value="Unassembled WGS sequence"/>
</dbReference>
<feature type="transmembrane region" description="Helical" evidence="1">
    <location>
        <begin position="27"/>
        <end position="56"/>
    </location>
</feature>